<dbReference type="RefSeq" id="WP_143015701.1">
    <property type="nucleotide sequence ID" value="NZ_FNDD01000069.1"/>
</dbReference>
<reference evidence="1 2" key="1">
    <citation type="submission" date="2016-10" db="EMBL/GenBank/DDBJ databases">
        <authorList>
            <person name="de Groot N.N."/>
        </authorList>
    </citation>
    <scope>NUCLEOTIDE SEQUENCE [LARGE SCALE GENOMIC DNA]</scope>
    <source>
        <strain evidence="1 2">CGMCC 1.10228</strain>
    </source>
</reference>
<dbReference type="STRING" id="861298.SAMN04488136_1696"/>
<dbReference type="Proteomes" id="UP000198854">
    <property type="component" value="Unassembled WGS sequence"/>
</dbReference>
<dbReference type="Pfam" id="PF05136">
    <property type="entry name" value="Phage_portal_2"/>
    <property type="match status" value="1"/>
</dbReference>
<feature type="non-terminal residue" evidence="1">
    <location>
        <position position="1"/>
    </location>
</feature>
<gene>
    <name evidence="1" type="ORF">SAMN04488136_1696</name>
</gene>
<accession>A0A1G8HYN6</accession>
<dbReference type="GO" id="GO:0005198">
    <property type="term" value="F:structural molecule activity"/>
    <property type="evidence" value="ECO:0007669"/>
    <property type="project" value="InterPro"/>
</dbReference>
<sequence>NQADYYSAQNIKFNGVKAPHLYPGDKFNLHSAGNADNGFSALEASIIRYIAAGLGLDYAQLSKNYSQMSYSTIRAAHNDSWRYFMGRRKIIANRLANQIFGLLFEEMVVRKYITLPSKARYSFQERRSAWTKSDWIGSGRLAIDGLKEVKESVLRIESGLSTYEREMAILGEDYQETFEQQVREMEERKANGLPPPSWMALQALAPDNQDGKVNE</sequence>
<protein>
    <submittedName>
        <fullName evidence="1">Phage portal protein, lambda family</fullName>
    </submittedName>
</protein>
<dbReference type="OrthoDB" id="622132at2"/>
<name>A0A1G8HYN6_9VIBR</name>
<evidence type="ECO:0000313" key="2">
    <source>
        <dbReference type="Proteomes" id="UP000198854"/>
    </source>
</evidence>
<evidence type="ECO:0000313" key="1">
    <source>
        <dbReference type="EMBL" id="SDI11672.1"/>
    </source>
</evidence>
<dbReference type="GO" id="GO:0019068">
    <property type="term" value="P:virion assembly"/>
    <property type="evidence" value="ECO:0007669"/>
    <property type="project" value="InterPro"/>
</dbReference>
<dbReference type="AlphaFoldDB" id="A0A1G8HYN6"/>
<organism evidence="1 2">
    <name type="scientific">Vibrio xiamenensis</name>
    <dbReference type="NCBI Taxonomy" id="861298"/>
    <lineage>
        <taxon>Bacteria</taxon>
        <taxon>Pseudomonadati</taxon>
        <taxon>Pseudomonadota</taxon>
        <taxon>Gammaproteobacteria</taxon>
        <taxon>Vibrionales</taxon>
        <taxon>Vibrionaceae</taxon>
        <taxon>Vibrio</taxon>
    </lineage>
</organism>
<dbReference type="EMBL" id="FNDD01000069">
    <property type="protein sequence ID" value="SDI11672.1"/>
    <property type="molecule type" value="Genomic_DNA"/>
</dbReference>
<dbReference type="InterPro" id="IPR006429">
    <property type="entry name" value="Phage_lambda_portal"/>
</dbReference>
<keyword evidence="2" id="KW-1185">Reference proteome</keyword>
<proteinExistence type="predicted"/>